<dbReference type="GO" id="GO:0016507">
    <property type="term" value="C:mitochondrial fatty acid beta-oxidation multienzyme complex"/>
    <property type="evidence" value="ECO:0007669"/>
    <property type="project" value="InterPro"/>
</dbReference>
<dbReference type="EC" id="4.2.1.17" evidence="6"/>
<evidence type="ECO:0000256" key="17">
    <source>
        <dbReference type="ARBA" id="ARBA00023128"/>
    </source>
</evidence>
<comment type="catalytic activity">
    <reaction evidence="32">
        <text>1'-[1,2-di-(9Z,12Z-octadecadienoyl)-sn-glycero-3-phospho]-3'-[1-(9Z,12Z-octadecadienoyl)-sn-glycero-3-phospho]-glycerol + (9Z)-octadecenoyl-CoA = 1'-[1,2-di-(9Z,12Z-octadecadienoyl)-sn-glycero-3-phospho]-3'-[1-(9Z,12Z-octadecadienoyl)-2-(9Z-octadecenoyl)-sn-glycero-3-phospho]-glycerol + CoA</text>
        <dbReference type="Rhea" id="RHEA:43676"/>
        <dbReference type="ChEBI" id="CHEBI:57287"/>
        <dbReference type="ChEBI" id="CHEBI:57387"/>
        <dbReference type="ChEBI" id="CHEBI:83580"/>
        <dbReference type="ChEBI" id="CHEBI:83582"/>
    </reaction>
    <physiologicalReaction direction="left-to-right" evidence="32">
        <dbReference type="Rhea" id="RHEA:43677"/>
    </physiologicalReaction>
</comment>
<protein>
    <recommendedName>
        <fullName evidence="37">Trifunctional enzyme subunit alpha, mitochondrial</fullName>
        <ecNumber evidence="36">1.1.1.211</ecNumber>
        <ecNumber evidence="6">4.2.1.17</ecNumber>
    </recommendedName>
    <alternativeName>
        <fullName evidence="38">Monolysocardiolipin acyltransferase</fullName>
    </alternativeName>
    <alternativeName>
        <fullName evidence="39">TP-alpha</fullName>
    </alternativeName>
</protein>
<dbReference type="PANTHER" id="PTHR43612">
    <property type="entry name" value="TRIFUNCTIONAL ENZYME SUBUNIT ALPHA"/>
    <property type="match status" value="1"/>
</dbReference>
<evidence type="ECO:0000256" key="12">
    <source>
        <dbReference type="ARBA" id="ARBA00022946"/>
    </source>
</evidence>
<feature type="active site" description="For hydroxyacyl-coenzyme A dehydrogenase activity" evidence="40">
    <location>
        <position position="544"/>
    </location>
</feature>
<feature type="domain" description="3-hydroxyacyl-CoA dehydrogenase C-terminal" evidence="42">
    <location>
        <begin position="578"/>
        <end position="673"/>
    </location>
</feature>
<dbReference type="Gene3D" id="3.40.50.720">
    <property type="entry name" value="NAD(P)-binding Rossmann-like Domain"/>
    <property type="match status" value="1"/>
</dbReference>
<evidence type="ECO:0000313" key="45">
    <source>
        <dbReference type="WBParaSite" id="EN70_8172"/>
    </source>
</evidence>
<dbReference type="GO" id="GO:0006635">
    <property type="term" value="P:fatty acid beta-oxidation"/>
    <property type="evidence" value="ECO:0007669"/>
    <property type="project" value="UniProtKB-UniPathway"/>
</dbReference>
<comment type="catalytic activity">
    <reaction evidence="29">
        <text>(3S)-hydroxyoctanoyl-CoA + NAD(+) = 3-oxooctanoyl-CoA + NADH + H(+)</text>
        <dbReference type="Rhea" id="RHEA:31195"/>
        <dbReference type="ChEBI" id="CHEBI:15378"/>
        <dbReference type="ChEBI" id="CHEBI:57540"/>
        <dbReference type="ChEBI" id="CHEBI:57945"/>
        <dbReference type="ChEBI" id="CHEBI:62617"/>
        <dbReference type="ChEBI" id="CHEBI:62619"/>
    </reaction>
    <physiologicalReaction direction="left-to-right" evidence="29">
        <dbReference type="Rhea" id="RHEA:31196"/>
    </physiologicalReaction>
</comment>
<keyword evidence="44" id="KW-1185">Reference proteome</keyword>
<evidence type="ECO:0000256" key="6">
    <source>
        <dbReference type="ARBA" id="ARBA00012076"/>
    </source>
</evidence>
<evidence type="ECO:0000256" key="20">
    <source>
        <dbReference type="ARBA" id="ARBA00023268"/>
    </source>
</evidence>
<evidence type="ECO:0000256" key="8">
    <source>
        <dbReference type="ARBA" id="ARBA00022553"/>
    </source>
</evidence>
<evidence type="ECO:0000256" key="15">
    <source>
        <dbReference type="ARBA" id="ARBA00023027"/>
    </source>
</evidence>
<dbReference type="SUPFAM" id="SSF51735">
    <property type="entry name" value="NAD(P)-binding Rossmann-fold domains"/>
    <property type="match status" value="1"/>
</dbReference>
<comment type="catalytic activity">
    <reaction evidence="27">
        <text>a 4-saturated-(3S)-3-hydroxyacyl-CoA = a (3E)-enoyl-CoA + H2O</text>
        <dbReference type="Rhea" id="RHEA:20724"/>
        <dbReference type="ChEBI" id="CHEBI:15377"/>
        <dbReference type="ChEBI" id="CHEBI:58521"/>
        <dbReference type="ChEBI" id="CHEBI:137480"/>
        <dbReference type="EC" id="4.2.1.17"/>
    </reaction>
    <physiologicalReaction direction="right-to-left" evidence="27">
        <dbReference type="Rhea" id="RHEA:20726"/>
    </physiologicalReaction>
</comment>
<comment type="catalytic activity">
    <reaction evidence="28">
        <text>(3S)-hydroxyoctanoyl-CoA = (2E)-octenoyl-CoA + H2O</text>
        <dbReference type="Rhea" id="RHEA:31199"/>
        <dbReference type="ChEBI" id="CHEBI:15377"/>
        <dbReference type="ChEBI" id="CHEBI:62242"/>
        <dbReference type="ChEBI" id="CHEBI:62617"/>
    </reaction>
    <physiologicalReaction direction="right-to-left" evidence="28">
        <dbReference type="Rhea" id="RHEA:31201"/>
    </physiologicalReaction>
</comment>
<keyword evidence="18" id="KW-0472">Membrane</keyword>
<dbReference type="GO" id="GO:0004300">
    <property type="term" value="F:enoyl-CoA hydratase activity"/>
    <property type="evidence" value="ECO:0007669"/>
    <property type="project" value="UniProtKB-EC"/>
</dbReference>
<feature type="site" description="Important for long-chain enoyl-CoA hydratase activity" evidence="41">
    <location>
        <position position="185"/>
    </location>
</feature>
<feature type="domain" description="3-hydroxyacyl-CoA dehydrogenase NAD binding" evidence="43">
    <location>
        <begin position="397"/>
        <end position="576"/>
    </location>
</feature>
<feature type="site" description="Important for hydroxyacyl-coenzyme A dehydrogenase activity" evidence="41">
    <location>
        <position position="532"/>
    </location>
</feature>
<evidence type="ECO:0000256" key="36">
    <source>
        <dbReference type="ARBA" id="ARBA00066806"/>
    </source>
</evidence>
<comment type="subcellular location">
    <subcellularLocation>
        <location evidence="2">Mitochondrion inner membrane</location>
    </subcellularLocation>
</comment>
<keyword evidence="10" id="KW-0999">Mitochondrion inner membrane</keyword>
<keyword evidence="16" id="KW-0443">Lipid metabolism</keyword>
<evidence type="ECO:0000256" key="3">
    <source>
        <dbReference type="ARBA" id="ARBA00005005"/>
    </source>
</evidence>
<evidence type="ECO:0000256" key="33">
    <source>
        <dbReference type="ARBA" id="ARBA00052945"/>
    </source>
</evidence>
<feature type="site" description="Important for long-chain enoyl-CoA hydratase activity" evidence="41">
    <location>
        <position position="207"/>
    </location>
</feature>
<dbReference type="Gene3D" id="1.10.1040.50">
    <property type="match status" value="1"/>
</dbReference>
<evidence type="ECO:0000256" key="37">
    <source>
        <dbReference type="ARBA" id="ARBA00068347"/>
    </source>
</evidence>
<dbReference type="InterPro" id="IPR050136">
    <property type="entry name" value="FA_oxidation_alpha_subunit"/>
</dbReference>
<evidence type="ECO:0000256" key="19">
    <source>
        <dbReference type="ARBA" id="ARBA00023239"/>
    </source>
</evidence>
<keyword evidence="15" id="KW-0520">NAD</keyword>
<evidence type="ECO:0000313" key="44">
    <source>
        <dbReference type="Proteomes" id="UP000095285"/>
    </source>
</evidence>
<dbReference type="GO" id="GO:0016740">
    <property type="term" value="F:transferase activity"/>
    <property type="evidence" value="ECO:0007669"/>
    <property type="project" value="UniProtKB-KW"/>
</dbReference>
<evidence type="ECO:0000256" key="7">
    <source>
        <dbReference type="ARBA" id="ARBA00022481"/>
    </source>
</evidence>
<evidence type="ECO:0000256" key="35">
    <source>
        <dbReference type="ARBA" id="ARBA00062153"/>
    </source>
</evidence>
<evidence type="ECO:0000256" key="11">
    <source>
        <dbReference type="ARBA" id="ARBA00022832"/>
    </source>
</evidence>
<evidence type="ECO:0000256" key="30">
    <source>
        <dbReference type="ARBA" id="ARBA00052711"/>
    </source>
</evidence>
<comment type="catalytic activity">
    <reaction evidence="22">
        <text>(3S)-hydroxyhexadecanoyl-CoA + NAD(+) = 3-oxohexadecanoyl-CoA + NADH + H(+)</text>
        <dbReference type="Rhea" id="RHEA:31159"/>
        <dbReference type="ChEBI" id="CHEBI:15378"/>
        <dbReference type="ChEBI" id="CHEBI:57349"/>
        <dbReference type="ChEBI" id="CHEBI:57540"/>
        <dbReference type="ChEBI" id="CHEBI:57945"/>
        <dbReference type="ChEBI" id="CHEBI:62613"/>
    </reaction>
    <physiologicalReaction direction="left-to-right" evidence="22">
        <dbReference type="Rhea" id="RHEA:31160"/>
    </physiologicalReaction>
</comment>
<evidence type="ECO:0000256" key="10">
    <source>
        <dbReference type="ARBA" id="ARBA00022792"/>
    </source>
</evidence>
<reference evidence="44" key="1">
    <citation type="submission" date="2012-04" db="EMBL/GenBank/DDBJ databases">
        <title>The Genome Sequence of Loa loa.</title>
        <authorList>
            <consortium name="The Broad Institute Genome Sequencing Platform"/>
            <consortium name="Broad Institute Genome Sequencing Center for Infectious Disease"/>
            <person name="Nutman T.B."/>
            <person name="Fink D.L."/>
            <person name="Russ C."/>
            <person name="Young S."/>
            <person name="Zeng Q."/>
            <person name="Gargeya S."/>
            <person name="Alvarado L."/>
            <person name="Berlin A."/>
            <person name="Chapman S.B."/>
            <person name="Chen Z."/>
            <person name="Freedman E."/>
            <person name="Gellesch M."/>
            <person name="Goldberg J."/>
            <person name="Griggs A."/>
            <person name="Gujja S."/>
            <person name="Heilman E.R."/>
            <person name="Heiman D."/>
            <person name="Howarth C."/>
            <person name="Mehta T."/>
            <person name="Neiman D."/>
            <person name="Pearson M."/>
            <person name="Roberts A."/>
            <person name="Saif S."/>
            <person name="Shea T."/>
            <person name="Shenoy N."/>
            <person name="Sisk P."/>
            <person name="Stolte C."/>
            <person name="Sykes S."/>
            <person name="White J."/>
            <person name="Yandava C."/>
            <person name="Haas B."/>
            <person name="Henn M.R."/>
            <person name="Nusbaum C."/>
            <person name="Birren B."/>
        </authorList>
    </citation>
    <scope>NUCLEOTIDE SEQUENCE [LARGE SCALE GENOMIC DNA]</scope>
</reference>
<comment type="similarity">
    <text evidence="5">In the N-terminal section; belongs to the enoyl-CoA hydratase/isomerase family.</text>
</comment>
<evidence type="ECO:0000256" key="32">
    <source>
        <dbReference type="ARBA" id="ARBA00052860"/>
    </source>
</evidence>
<evidence type="ECO:0000256" key="21">
    <source>
        <dbReference type="ARBA" id="ARBA00035854"/>
    </source>
</evidence>
<sequence length="804" mass="88341">MMNNEFVKYSIVSMLFARGVAVRCSKYLTIPVIRSIVRLASTNVHIKPNDKVLMKPGVIISKHQEMNESNSRETVTLKVEDGIAIVKIDLPNAKENVLNETVAADLRYCMDRIDADASVKGIVIISGKPNTFIAGADIKMLSKCKSSADARKISSDGQQDFLRIENSQKPVVAAIMGTCMGGGLELALACHYRIAMNVPKTLFALPEVKLGLLPGAGGTQRLPKLVSITEALGMLLTGKTLPAVKAKKIGLIDRIVQPIGAGVKPAEENNYNYLEQIAIEAARQLSMGMLEIDRKGSFWKKATDYALTKTPLFKHFILKKAQENVMKMTFGNYPAPLKILSVVESGITKGSDLGYLEESEAFGDLTQTTQCKALIGVFNGRTECRRNKFGESKKIDKLAVIGAGLMGAGIANVSIDKDIETYLLDRNDEGLARGQNQIHKHYDGMVKRRKITSYQKHKFMANLKTTCIYDDLHDCDVAIEAVFEELPLKHEIIKKLESVVPEHCIIASNTSALPITQIASVSTRPERIIGMHYFSPVEKMELLEIIITKNTSKEAIAAAAQLGLIQNKLVVVVKDCPGFFVVRCLAPMMSEVVRLLQEGVHPDEIDEVTRNYGFPVGAATLADEVGIDVAHHVAKFLGEALGPRIGGGSITVLEEMIASGFKGRKSGKGYFIYDDSKRLGIFAKKKPVNEAAIRILRKHQLTPVSTVSSVLDRQLRILCRYVNEAAICLEEGVISSPSDGDTASVFGVGFPPFWGGPFRFVDMYGADKLIGNMLRYAEAYPSEQFKPAQIIQDHAKRNTKFYPE</sequence>
<keyword evidence="12" id="KW-0809">Transit peptide</keyword>
<dbReference type="InterPro" id="IPR036291">
    <property type="entry name" value="NAD(P)-bd_dom_sf"/>
</dbReference>
<evidence type="ECO:0000256" key="13">
    <source>
        <dbReference type="ARBA" id="ARBA00022990"/>
    </source>
</evidence>
<comment type="catalytic activity">
    <reaction evidence="30">
        <text>(3S)-3-hydroxydodecanoyl-CoA = (2E)-dodecenoyl-CoA + H2O</text>
        <dbReference type="Rhea" id="RHEA:31075"/>
        <dbReference type="ChEBI" id="CHEBI:15377"/>
        <dbReference type="ChEBI" id="CHEBI:57330"/>
        <dbReference type="ChEBI" id="CHEBI:62558"/>
    </reaction>
    <physiologicalReaction direction="right-to-left" evidence="30">
        <dbReference type="Rhea" id="RHEA:31077"/>
    </physiologicalReaction>
</comment>
<comment type="similarity">
    <text evidence="4">In the central section; belongs to the 3-hydroxyacyl-CoA dehydrogenase family.</text>
</comment>
<proteinExistence type="inferred from homology"/>
<dbReference type="SUPFAM" id="SSF52096">
    <property type="entry name" value="ClpP/crotonase"/>
    <property type="match status" value="1"/>
</dbReference>
<evidence type="ECO:0000259" key="43">
    <source>
        <dbReference type="Pfam" id="PF02737"/>
    </source>
</evidence>
<dbReference type="GO" id="GO:0016509">
    <property type="term" value="F:long-chain (3S)-3-hydroxyacyl-CoA dehydrogenase (NAD+) activity"/>
    <property type="evidence" value="ECO:0007669"/>
    <property type="project" value="UniProtKB-EC"/>
</dbReference>
<comment type="catalytic activity">
    <reaction evidence="26">
        <text>a long-chain (3S)-3-hydroxy fatty acyl-CoA + NAD(+) = a long-chain 3-oxo-fatty acyl-CoA + NADH + H(+)</text>
        <dbReference type="Rhea" id="RHEA:52656"/>
        <dbReference type="ChEBI" id="CHEBI:15378"/>
        <dbReference type="ChEBI" id="CHEBI:57540"/>
        <dbReference type="ChEBI" id="CHEBI:57945"/>
        <dbReference type="ChEBI" id="CHEBI:136757"/>
        <dbReference type="ChEBI" id="CHEBI:136758"/>
        <dbReference type="EC" id="1.1.1.211"/>
    </reaction>
    <physiologicalReaction direction="left-to-right" evidence="26">
        <dbReference type="Rhea" id="RHEA:52657"/>
    </physiologicalReaction>
</comment>
<dbReference type="GO" id="GO:0070403">
    <property type="term" value="F:NAD+ binding"/>
    <property type="evidence" value="ECO:0007669"/>
    <property type="project" value="InterPro"/>
</dbReference>
<comment type="catalytic activity">
    <reaction evidence="34">
        <text>1'-[1,2-di-(9Z,12Z-octadecadienoyl)-sn-glycero-3-phospho]-3'-[1-(9Z,12Z-octadecadienoyl)-sn-glycero-3-phospho]-glycerol + hexadecanoyl-CoA = 1'-[1,2-di-(9Z,12Z-octadecadienoyl)-sn-glycero-3-phospho]-3'-[1-(9Z,12Z-octadecadienoyl)-2-hexadecanoyl-sn-glycero-3-phospho]-glycerol + CoA</text>
        <dbReference type="Rhea" id="RHEA:43680"/>
        <dbReference type="ChEBI" id="CHEBI:57287"/>
        <dbReference type="ChEBI" id="CHEBI:57379"/>
        <dbReference type="ChEBI" id="CHEBI:83580"/>
        <dbReference type="ChEBI" id="CHEBI:83583"/>
    </reaction>
    <physiologicalReaction direction="left-to-right" evidence="34">
        <dbReference type="Rhea" id="RHEA:43681"/>
    </physiologicalReaction>
</comment>
<keyword evidence="17" id="KW-0496">Mitochondrion</keyword>
<keyword evidence="9" id="KW-0808">Transferase</keyword>
<evidence type="ECO:0000256" key="23">
    <source>
        <dbReference type="ARBA" id="ARBA00048361"/>
    </source>
</evidence>
<evidence type="ECO:0000256" key="29">
    <source>
        <dbReference type="ARBA" id="ARBA00052224"/>
    </source>
</evidence>
<evidence type="ECO:0000256" key="38">
    <source>
        <dbReference type="ARBA" id="ARBA00077617"/>
    </source>
</evidence>
<keyword evidence="20" id="KW-0511">Multifunctional enzyme</keyword>
<comment type="subunit">
    <text evidence="35">Heterotetramer of 2 alpha/HADHA and 2 beta/HADHB subunits; forms the mitochondrial trifunctional enzyme. Also purified as higher order heterooligomers including a 4 alpha/HADHA and 4 beta/HADHB heterooligomer which physiological significance remains unclear. The mitochondrial trifunctional enzyme interacts with MTLN.</text>
</comment>
<comment type="catalytic activity">
    <reaction evidence="25">
        <text>1'-[1,2-di-(9Z,12Z-octadecadienoyl)-sn-glycero-3-phospho]-3'-[1-(9Z,12Z-octadecadienoyl)-sn-glycero-3-phospho]-glycerol + (9Z,12Z)-octadecadienoyl-CoA = 1',3'-bis-[1,2-di-(9Z,12Z-octadecadienoyl)-sn-glycero-3-phospho]-glycerol + CoA</text>
        <dbReference type="Rhea" id="RHEA:43672"/>
        <dbReference type="ChEBI" id="CHEBI:57287"/>
        <dbReference type="ChEBI" id="CHEBI:57383"/>
        <dbReference type="ChEBI" id="CHEBI:83580"/>
        <dbReference type="ChEBI" id="CHEBI:83581"/>
    </reaction>
    <physiologicalReaction direction="left-to-right" evidence="25">
        <dbReference type="Rhea" id="RHEA:43673"/>
    </physiologicalReaction>
</comment>
<dbReference type="InterPro" id="IPR029045">
    <property type="entry name" value="ClpP/crotonase-like_dom_sf"/>
</dbReference>
<dbReference type="SUPFAM" id="SSF48179">
    <property type="entry name" value="6-phosphogluconate dehydrogenase C-terminal domain-like"/>
    <property type="match status" value="2"/>
</dbReference>
<keyword evidence="7" id="KW-0488">Methylation</keyword>
<evidence type="ECO:0000256" key="40">
    <source>
        <dbReference type="PIRSR" id="PIRSR612803-1"/>
    </source>
</evidence>
<dbReference type="InterPro" id="IPR008927">
    <property type="entry name" value="6-PGluconate_DH-like_C_sf"/>
</dbReference>
<evidence type="ECO:0000256" key="27">
    <source>
        <dbReference type="ARBA" id="ARBA00051215"/>
    </source>
</evidence>
<evidence type="ECO:0000256" key="2">
    <source>
        <dbReference type="ARBA" id="ARBA00004273"/>
    </source>
</evidence>
<evidence type="ECO:0000256" key="31">
    <source>
        <dbReference type="ARBA" id="ARBA00052834"/>
    </source>
</evidence>
<dbReference type="Pfam" id="PF00378">
    <property type="entry name" value="ECH_1"/>
    <property type="match status" value="1"/>
</dbReference>
<dbReference type="FunFam" id="1.10.1040.50:FF:000002">
    <property type="entry name" value="Trifunctional enzyme subunit alpha, mitochondrial"/>
    <property type="match status" value="1"/>
</dbReference>
<dbReference type="PANTHER" id="PTHR43612:SF3">
    <property type="entry name" value="TRIFUNCTIONAL ENZYME SUBUNIT ALPHA, MITOCHONDRIAL"/>
    <property type="match status" value="1"/>
</dbReference>
<evidence type="ECO:0000256" key="9">
    <source>
        <dbReference type="ARBA" id="ARBA00022679"/>
    </source>
</evidence>
<dbReference type="STRING" id="7209.A0A1I7W003"/>
<comment type="catalytic activity">
    <reaction evidence="23">
        <text>(3S)-hydroxydecanoyl-CoA + NAD(+) = 3-oxodecanoyl-CoA + NADH + H(+)</text>
        <dbReference type="Rhea" id="RHEA:31187"/>
        <dbReference type="ChEBI" id="CHEBI:15378"/>
        <dbReference type="ChEBI" id="CHEBI:57540"/>
        <dbReference type="ChEBI" id="CHEBI:57945"/>
        <dbReference type="ChEBI" id="CHEBI:62548"/>
        <dbReference type="ChEBI" id="CHEBI:62616"/>
    </reaction>
    <physiologicalReaction direction="left-to-right" evidence="23">
        <dbReference type="Rhea" id="RHEA:31188"/>
    </physiologicalReaction>
</comment>
<evidence type="ECO:0000259" key="42">
    <source>
        <dbReference type="Pfam" id="PF00725"/>
    </source>
</evidence>
<dbReference type="Pfam" id="PF02737">
    <property type="entry name" value="3HCDH_N"/>
    <property type="match status" value="1"/>
</dbReference>
<keyword evidence="19" id="KW-0456">Lyase</keyword>
<dbReference type="CDD" id="cd06558">
    <property type="entry name" value="crotonase-like"/>
    <property type="match status" value="1"/>
</dbReference>
<dbReference type="EC" id="1.1.1.211" evidence="36"/>
<evidence type="ECO:0000256" key="28">
    <source>
        <dbReference type="ARBA" id="ARBA00051877"/>
    </source>
</evidence>
<evidence type="ECO:0000256" key="24">
    <source>
        <dbReference type="ARBA" id="ARBA00049556"/>
    </source>
</evidence>
<comment type="catalytic activity">
    <reaction evidence="31">
        <text>(3S)-hydroxytetradecanoyl-CoA + NAD(+) = 3-oxotetradecanoyl-CoA + NADH + H(+)</text>
        <dbReference type="Rhea" id="RHEA:31167"/>
        <dbReference type="ChEBI" id="CHEBI:15378"/>
        <dbReference type="ChEBI" id="CHEBI:57540"/>
        <dbReference type="ChEBI" id="CHEBI:57945"/>
        <dbReference type="ChEBI" id="CHEBI:62543"/>
        <dbReference type="ChEBI" id="CHEBI:62614"/>
    </reaction>
    <physiologicalReaction direction="left-to-right" evidence="31">
        <dbReference type="Rhea" id="RHEA:31168"/>
    </physiologicalReaction>
</comment>
<evidence type="ECO:0000256" key="18">
    <source>
        <dbReference type="ARBA" id="ARBA00023136"/>
    </source>
</evidence>
<keyword evidence="13" id="KW-0007">Acetylation</keyword>
<keyword evidence="14" id="KW-0560">Oxidoreductase</keyword>
<dbReference type="FunFam" id="3.40.50.720:FF:000009">
    <property type="entry name" value="Fatty oxidation complex, alpha subunit"/>
    <property type="match status" value="1"/>
</dbReference>
<dbReference type="InterPro" id="IPR012803">
    <property type="entry name" value="Fa_ox_alpha_mit"/>
</dbReference>
<dbReference type="UniPathway" id="UPA00659"/>
<name>A0A1I7W003_LOALO</name>
<dbReference type="InterPro" id="IPR001753">
    <property type="entry name" value="Enoyl-CoA_hydra/iso"/>
</dbReference>
<dbReference type="Pfam" id="PF00725">
    <property type="entry name" value="3HCDH"/>
    <property type="match status" value="2"/>
</dbReference>
<evidence type="ECO:0000256" key="14">
    <source>
        <dbReference type="ARBA" id="ARBA00023002"/>
    </source>
</evidence>
<comment type="catalytic activity">
    <reaction evidence="33">
        <text>(3S)-3-hydroxydodecanoyl-CoA + NAD(+) = 3-oxododecanoyl-CoA + NADH + H(+)</text>
        <dbReference type="Rhea" id="RHEA:31179"/>
        <dbReference type="ChEBI" id="CHEBI:15378"/>
        <dbReference type="ChEBI" id="CHEBI:57540"/>
        <dbReference type="ChEBI" id="CHEBI:57945"/>
        <dbReference type="ChEBI" id="CHEBI:62558"/>
        <dbReference type="ChEBI" id="CHEBI:62615"/>
    </reaction>
    <physiologicalReaction direction="left-to-right" evidence="33">
        <dbReference type="Rhea" id="RHEA:31180"/>
    </physiologicalReaction>
</comment>
<evidence type="ECO:0000256" key="39">
    <source>
        <dbReference type="ARBA" id="ARBA00083277"/>
    </source>
</evidence>
<dbReference type="InterPro" id="IPR006176">
    <property type="entry name" value="3-OHacyl-CoA_DH_NAD-bd"/>
</dbReference>
<organism evidence="44 45">
    <name type="scientific">Loa loa</name>
    <name type="common">Eye worm</name>
    <name type="synonym">Filaria loa</name>
    <dbReference type="NCBI Taxonomy" id="7209"/>
    <lineage>
        <taxon>Eukaryota</taxon>
        <taxon>Metazoa</taxon>
        <taxon>Ecdysozoa</taxon>
        <taxon>Nematoda</taxon>
        <taxon>Chromadorea</taxon>
        <taxon>Rhabditida</taxon>
        <taxon>Spirurina</taxon>
        <taxon>Spiruromorpha</taxon>
        <taxon>Filarioidea</taxon>
        <taxon>Onchocercidae</taxon>
        <taxon>Loa</taxon>
    </lineage>
</organism>
<dbReference type="WBParaSite" id="EN70_8172">
    <property type="protein sequence ID" value="EN70_8172"/>
    <property type="gene ID" value="EN70_8172"/>
</dbReference>
<comment type="catalytic activity">
    <reaction evidence="21">
        <text>a (3S)-3-hydroxyacyl-CoA = a (2E)-enoyl-CoA + H2O</text>
        <dbReference type="Rhea" id="RHEA:16105"/>
        <dbReference type="ChEBI" id="CHEBI:15377"/>
        <dbReference type="ChEBI" id="CHEBI:57318"/>
        <dbReference type="ChEBI" id="CHEBI:58856"/>
        <dbReference type="EC" id="4.2.1.17"/>
    </reaction>
    <physiologicalReaction direction="right-to-left" evidence="21">
        <dbReference type="Rhea" id="RHEA:16107"/>
    </physiologicalReaction>
</comment>
<dbReference type="Gene3D" id="3.90.226.10">
    <property type="entry name" value="2-enoyl-CoA Hydratase, Chain A, domain 1"/>
    <property type="match status" value="1"/>
</dbReference>
<dbReference type="InterPro" id="IPR006108">
    <property type="entry name" value="3HC_DH_C"/>
</dbReference>
<evidence type="ECO:0000256" key="1">
    <source>
        <dbReference type="ARBA" id="ARBA00000469"/>
    </source>
</evidence>
<keyword evidence="8" id="KW-0597">Phosphoprotein</keyword>
<comment type="catalytic activity">
    <reaction evidence="24">
        <text>a (3S)-3-hydroxyacyl-CoA + NAD(+) = a 3-oxoacyl-CoA + NADH + H(+)</text>
        <dbReference type="Rhea" id="RHEA:22432"/>
        <dbReference type="ChEBI" id="CHEBI:15378"/>
        <dbReference type="ChEBI" id="CHEBI:57318"/>
        <dbReference type="ChEBI" id="CHEBI:57540"/>
        <dbReference type="ChEBI" id="CHEBI:57945"/>
        <dbReference type="ChEBI" id="CHEBI:90726"/>
        <dbReference type="EC" id="1.1.1.35"/>
    </reaction>
</comment>
<evidence type="ECO:0000256" key="4">
    <source>
        <dbReference type="ARBA" id="ARBA00007005"/>
    </source>
</evidence>
<dbReference type="eggNOG" id="KOG1683">
    <property type="taxonomic scope" value="Eukaryota"/>
</dbReference>
<evidence type="ECO:0000256" key="5">
    <source>
        <dbReference type="ARBA" id="ARBA00008750"/>
    </source>
</evidence>
<dbReference type="AlphaFoldDB" id="A0A1I7W003"/>
<comment type="catalytic activity">
    <reaction evidence="1">
        <text>(3S)-hydroxyhexadecanoyl-CoA = (2E)-hexadecenoyl-CoA + H2O</text>
        <dbReference type="Rhea" id="RHEA:31163"/>
        <dbReference type="ChEBI" id="CHEBI:15377"/>
        <dbReference type="ChEBI" id="CHEBI:61526"/>
        <dbReference type="ChEBI" id="CHEBI:62613"/>
    </reaction>
    <physiologicalReaction direction="right-to-left" evidence="1">
        <dbReference type="Rhea" id="RHEA:31165"/>
    </physiologicalReaction>
</comment>
<dbReference type="GO" id="GO:0005743">
    <property type="term" value="C:mitochondrial inner membrane"/>
    <property type="evidence" value="ECO:0007669"/>
    <property type="project" value="UniProtKB-SubCell"/>
</dbReference>
<comment type="pathway">
    <text evidence="3">Lipid metabolism; fatty acid beta-oxidation.</text>
</comment>
<dbReference type="FunFam" id="3.90.226.10:FF:000011">
    <property type="entry name" value="Fatty acid oxidation complex subunit alpha"/>
    <property type="match status" value="1"/>
</dbReference>
<feature type="domain" description="3-hydroxyacyl-CoA dehydrogenase C-terminal" evidence="42">
    <location>
        <begin position="716"/>
        <end position="797"/>
    </location>
</feature>
<keyword evidence="11" id="KW-0276">Fatty acid metabolism</keyword>
<reference evidence="45" key="2">
    <citation type="submission" date="2016-11" db="UniProtKB">
        <authorList>
            <consortium name="WormBaseParasite"/>
        </authorList>
    </citation>
    <scope>IDENTIFICATION</scope>
</reference>
<accession>A0A1I7W003</accession>
<dbReference type="NCBIfam" id="TIGR02441">
    <property type="entry name" value="fa_ox_alpha_mit"/>
    <property type="match status" value="1"/>
</dbReference>
<evidence type="ECO:0000256" key="25">
    <source>
        <dbReference type="ARBA" id="ARBA00050222"/>
    </source>
</evidence>
<evidence type="ECO:0000256" key="41">
    <source>
        <dbReference type="PIRSR" id="PIRSR612803-2"/>
    </source>
</evidence>
<evidence type="ECO:0000256" key="26">
    <source>
        <dbReference type="ARBA" id="ARBA00050446"/>
    </source>
</evidence>
<dbReference type="Proteomes" id="UP000095285">
    <property type="component" value="Unassembled WGS sequence"/>
</dbReference>
<evidence type="ECO:0000256" key="34">
    <source>
        <dbReference type="ARBA" id="ARBA00052989"/>
    </source>
</evidence>
<evidence type="ECO:0000256" key="16">
    <source>
        <dbReference type="ARBA" id="ARBA00023098"/>
    </source>
</evidence>
<evidence type="ECO:0000256" key="22">
    <source>
        <dbReference type="ARBA" id="ARBA00047613"/>
    </source>
</evidence>